<evidence type="ECO:0000259" key="1">
    <source>
        <dbReference type="Pfam" id="PF01833"/>
    </source>
</evidence>
<comment type="caution">
    <text evidence="3">The sequence shown here is derived from an EMBL/GenBank/DDBJ whole genome shotgun (WGS) entry which is preliminary data.</text>
</comment>
<gene>
    <name evidence="3" type="ORF">GCM10023188_00710</name>
</gene>
<reference evidence="4" key="1">
    <citation type="journal article" date="2019" name="Int. J. Syst. Evol. Microbiol.">
        <title>The Global Catalogue of Microorganisms (GCM) 10K type strain sequencing project: providing services to taxonomists for standard genome sequencing and annotation.</title>
        <authorList>
            <consortium name="The Broad Institute Genomics Platform"/>
            <consortium name="The Broad Institute Genome Sequencing Center for Infectious Disease"/>
            <person name="Wu L."/>
            <person name="Ma J."/>
        </authorList>
    </citation>
    <scope>NUCLEOTIDE SEQUENCE [LARGE SCALE GENOMIC DNA]</scope>
    <source>
        <strain evidence="4">JCM 17926</strain>
    </source>
</reference>
<dbReference type="RefSeq" id="WP_345156136.1">
    <property type="nucleotide sequence ID" value="NZ_BAABHC010000001.1"/>
</dbReference>
<name>A0ABP8L717_9BACT</name>
<dbReference type="Pfam" id="PF01833">
    <property type="entry name" value="TIG"/>
    <property type="match status" value="1"/>
</dbReference>
<dbReference type="Gene3D" id="3.40.390.10">
    <property type="entry name" value="Collagenase (Catalytic Domain)"/>
    <property type="match status" value="1"/>
</dbReference>
<evidence type="ECO:0000259" key="2">
    <source>
        <dbReference type="Pfam" id="PF18962"/>
    </source>
</evidence>
<dbReference type="SUPFAM" id="SSF81296">
    <property type="entry name" value="E set domains"/>
    <property type="match status" value="1"/>
</dbReference>
<feature type="domain" description="IPT/TIG" evidence="1">
    <location>
        <begin position="215"/>
        <end position="309"/>
    </location>
</feature>
<evidence type="ECO:0008006" key="5">
    <source>
        <dbReference type="Google" id="ProtNLM"/>
    </source>
</evidence>
<sequence length="711" mass="78368">MYRFYTPAAAILRSNPLLLLFTLLFTVFHTRAADNPHMVPLTLAERVQAASLVVEGEVVSQQSFWDARHENIYTSNIIRVYKSFKGGTESQQVELITEGGTVGLKKHVFSTALQLKPGQQGVFFLERQQELQRTPGNRHLSTKAYGSQQGFVQYRLPEDKATGVFDRYESVQALYRDITAQTGQRFRSLAPNTRLDAGLSAAKQQQQTQADALAPVISSFSPITTNAGTGVVLTINGSGFGSTRGDGAVEFKNADDGGQTYVRPFASDYISWSDRQIKLHIPSTSEDGGTPGSGAIRVVTDAESSTTSSNPIIIEFAYSNIEFEGAPFQPILTNMDGLGGYTMRFAPSMVNRQPAQEGFRRAMNTWICVSGVNWRLGEPTELEAAAEDGVNVIRFASSSTTGQGVLARTVSRYEGCSNGQDTLFWVTEFDMEINSNITWQYGPAPPVQRQFDFETVMLHELGHAQQLSHVILSRAVMHYAIEFEVLVRDLSTADILGGRLVVANSIEPNMCGEPPMVLSGDGQCNLAPEIYTLQASFNSSSAVTVDWSTKNEQTVANFVVERSATGTDWGEVGTVAAKGPASGILSYTFIDNDPVPDIAYYRLRVVYNNGTFSYSPPVRVINPASLRRLRVYPNPINEETRTVTLLYLVEGTATLEAQLYDMAGKMVRDYELTFRDINLPVELEVTDLAAGVYILKWQEKDRSGNVKILKR</sequence>
<dbReference type="SUPFAM" id="SSF55486">
    <property type="entry name" value="Metalloproteases ('zincins'), catalytic domain"/>
    <property type="match status" value="1"/>
</dbReference>
<dbReference type="InterPro" id="IPR026444">
    <property type="entry name" value="Secre_tail"/>
</dbReference>
<proteinExistence type="predicted"/>
<dbReference type="Gene3D" id="2.60.40.10">
    <property type="entry name" value="Immunoglobulins"/>
    <property type="match status" value="2"/>
</dbReference>
<dbReference type="EMBL" id="BAABHC010000001">
    <property type="protein sequence ID" value="GAA4422754.1"/>
    <property type="molecule type" value="Genomic_DNA"/>
</dbReference>
<feature type="domain" description="Secretion system C-terminal sorting" evidence="2">
    <location>
        <begin position="631"/>
        <end position="703"/>
    </location>
</feature>
<evidence type="ECO:0000313" key="3">
    <source>
        <dbReference type="EMBL" id="GAA4422754.1"/>
    </source>
</evidence>
<evidence type="ECO:0000313" key="4">
    <source>
        <dbReference type="Proteomes" id="UP001500552"/>
    </source>
</evidence>
<dbReference type="InterPro" id="IPR013783">
    <property type="entry name" value="Ig-like_fold"/>
</dbReference>
<dbReference type="InterPro" id="IPR024079">
    <property type="entry name" value="MetalloPept_cat_dom_sf"/>
</dbReference>
<dbReference type="Pfam" id="PF18962">
    <property type="entry name" value="Por_Secre_tail"/>
    <property type="match status" value="1"/>
</dbReference>
<dbReference type="InterPro" id="IPR002909">
    <property type="entry name" value="IPT_dom"/>
</dbReference>
<organism evidence="3 4">
    <name type="scientific">Pontibacter saemangeumensis</name>
    <dbReference type="NCBI Taxonomy" id="1084525"/>
    <lineage>
        <taxon>Bacteria</taxon>
        <taxon>Pseudomonadati</taxon>
        <taxon>Bacteroidota</taxon>
        <taxon>Cytophagia</taxon>
        <taxon>Cytophagales</taxon>
        <taxon>Hymenobacteraceae</taxon>
        <taxon>Pontibacter</taxon>
    </lineage>
</organism>
<accession>A0ABP8L717</accession>
<protein>
    <recommendedName>
        <fullName evidence="5">Por secretion system C-terminal sorting domain-containing protein</fullName>
    </recommendedName>
</protein>
<dbReference type="InterPro" id="IPR014756">
    <property type="entry name" value="Ig_E-set"/>
</dbReference>
<dbReference type="NCBIfam" id="TIGR04183">
    <property type="entry name" value="Por_Secre_tail"/>
    <property type="match status" value="1"/>
</dbReference>
<dbReference type="Proteomes" id="UP001500552">
    <property type="component" value="Unassembled WGS sequence"/>
</dbReference>
<keyword evidence="4" id="KW-1185">Reference proteome</keyword>